<dbReference type="InterPro" id="IPR036869">
    <property type="entry name" value="J_dom_sf"/>
</dbReference>
<dbReference type="RefSeq" id="WP_084913716.1">
    <property type="nucleotide sequence ID" value="NZ_MTSA01000001.1"/>
</dbReference>
<feature type="transmembrane region" description="Helical" evidence="3">
    <location>
        <begin position="384"/>
        <end position="405"/>
    </location>
</feature>
<dbReference type="Gene3D" id="1.10.287.110">
    <property type="entry name" value="DnaJ domain"/>
    <property type="match status" value="1"/>
</dbReference>
<dbReference type="OrthoDB" id="5524449at2"/>
<evidence type="ECO:0000259" key="4">
    <source>
        <dbReference type="PROSITE" id="PS50076"/>
    </source>
</evidence>
<dbReference type="InterPro" id="IPR001623">
    <property type="entry name" value="DnaJ_domain"/>
</dbReference>
<dbReference type="AlphaFoldDB" id="A0A244EXF4"/>
<reference evidence="5 6" key="1">
    <citation type="submission" date="2017-01" db="EMBL/GenBank/DDBJ databases">
        <authorList>
            <person name="Mah S.A."/>
            <person name="Swanson W.J."/>
            <person name="Moy G.W."/>
            <person name="Vacquier V.D."/>
        </authorList>
    </citation>
    <scope>NUCLEOTIDE SEQUENCE [LARGE SCALE GENOMIC DNA]</scope>
    <source>
        <strain evidence="5">PDD-32b-74</strain>
    </source>
</reference>
<dbReference type="SUPFAM" id="SSF46565">
    <property type="entry name" value="Chaperone J-domain"/>
    <property type="match status" value="1"/>
</dbReference>
<feature type="transmembrane region" description="Helical" evidence="3">
    <location>
        <begin position="497"/>
        <end position="517"/>
    </location>
</feature>
<organism evidence="5 6">
    <name type="scientific">Pseudomonas syringae</name>
    <dbReference type="NCBI Taxonomy" id="317"/>
    <lineage>
        <taxon>Bacteria</taxon>
        <taxon>Pseudomonadati</taxon>
        <taxon>Pseudomonadota</taxon>
        <taxon>Gammaproteobacteria</taxon>
        <taxon>Pseudomonadales</taxon>
        <taxon>Pseudomonadaceae</taxon>
        <taxon>Pseudomonas</taxon>
    </lineage>
</organism>
<feature type="region of interest" description="Disordered" evidence="2">
    <location>
        <begin position="58"/>
        <end position="78"/>
    </location>
</feature>
<dbReference type="PROSITE" id="PS50076">
    <property type="entry name" value="DNAJ_2"/>
    <property type="match status" value="1"/>
</dbReference>
<gene>
    <name evidence="5" type="ORF">BW686_00445</name>
</gene>
<feature type="transmembrane region" description="Helical" evidence="3">
    <location>
        <begin position="353"/>
        <end position="372"/>
    </location>
</feature>
<keyword evidence="3" id="KW-1133">Transmembrane helix</keyword>
<dbReference type="EMBL" id="MTSA01000001">
    <property type="protein sequence ID" value="OUM09203.1"/>
    <property type="molecule type" value="Genomic_DNA"/>
</dbReference>
<evidence type="ECO:0000313" key="5">
    <source>
        <dbReference type="EMBL" id="OUM09203.1"/>
    </source>
</evidence>
<dbReference type="Proteomes" id="UP000195128">
    <property type="component" value="Unassembled WGS sequence"/>
</dbReference>
<feature type="domain" description="J" evidence="4">
    <location>
        <begin position="3"/>
        <end position="63"/>
    </location>
</feature>
<protein>
    <submittedName>
        <fullName evidence="5">Molecular chaperone DnaJ</fullName>
    </submittedName>
</protein>
<keyword evidence="1" id="KW-0143">Chaperone</keyword>
<evidence type="ECO:0000256" key="3">
    <source>
        <dbReference type="SAM" id="Phobius"/>
    </source>
</evidence>
<keyword evidence="3" id="KW-0472">Membrane</keyword>
<proteinExistence type="predicted"/>
<accession>A0A244EXF4</accession>
<evidence type="ECO:0000313" key="6">
    <source>
        <dbReference type="Proteomes" id="UP000195128"/>
    </source>
</evidence>
<comment type="caution">
    <text evidence="5">The sequence shown here is derived from an EMBL/GenBank/DDBJ whole genome shotgun (WGS) entry which is preliminary data.</text>
</comment>
<keyword evidence="3" id="KW-0812">Transmembrane</keyword>
<feature type="transmembrane region" description="Helical" evidence="3">
    <location>
        <begin position="436"/>
        <end position="453"/>
    </location>
</feature>
<sequence length="519" mass="59700">MRDCWAVLELEQDADERSIKRQYARLLKVNRPDEDPVAFQNLRDAYERALEMALARTVEDEPDADTAHTPSITPSPAPLQPVTVVEVEQPPSGVDWLERVRQTTAQNLPEQHQIAMEHGQGDRFQQLLLLECLNDSTRRVELINAAFEHLRWLTVWQSIHINGYQQQALAEAILRAAFDEFGALIESGQHARFIEELKALEQQPWLTELERREHLQRRCMVLLIASNNLTSDLFEQTGVVFGWSKEHDVHPGPEDLWQTLQARRDEVEYAEHLQRLLDSKPKTAEGKAAHLLFKPPRLAARIRTAVKHDNSVWNACEHICEQLTVHYPDVLKRYPEADLNAWKLMREQSDFTPLLWVYIGAFLLELLAPQMPPEGVEYNLGTQVMMVFLTPFWTTVGFFIFLCAWRPLMILAEPADAWLSQKLLPRVLNWPGAQALVLRHGIPFLFLGLFYALSGPRTLLAYLLLAVLWVSFSPYRYLHQTAPARRKIRQFYARHTLMVIIGTVSIVMATILFASTLDA</sequence>
<evidence type="ECO:0000256" key="1">
    <source>
        <dbReference type="ARBA" id="ARBA00023186"/>
    </source>
</evidence>
<name>A0A244EXF4_PSESX</name>
<feature type="transmembrane region" description="Helical" evidence="3">
    <location>
        <begin position="459"/>
        <end position="477"/>
    </location>
</feature>
<dbReference type="CDD" id="cd06257">
    <property type="entry name" value="DnaJ"/>
    <property type="match status" value="1"/>
</dbReference>
<evidence type="ECO:0000256" key="2">
    <source>
        <dbReference type="SAM" id="MobiDB-lite"/>
    </source>
</evidence>